<organism evidence="2 3">
    <name type="scientific">Neoroseomonas eburnea</name>
    <dbReference type="NCBI Taxonomy" id="1346889"/>
    <lineage>
        <taxon>Bacteria</taxon>
        <taxon>Pseudomonadati</taxon>
        <taxon>Pseudomonadota</taxon>
        <taxon>Alphaproteobacteria</taxon>
        <taxon>Acetobacterales</taxon>
        <taxon>Acetobacteraceae</taxon>
        <taxon>Neoroseomonas</taxon>
    </lineage>
</organism>
<feature type="compositionally biased region" description="Pro residues" evidence="1">
    <location>
        <begin position="155"/>
        <end position="171"/>
    </location>
</feature>
<evidence type="ECO:0000313" key="3">
    <source>
        <dbReference type="Proteomes" id="UP001138709"/>
    </source>
</evidence>
<comment type="caution">
    <text evidence="2">The sequence shown here is derived from an EMBL/GenBank/DDBJ whole genome shotgun (WGS) entry which is preliminary data.</text>
</comment>
<proteinExistence type="predicted"/>
<sequence length="496" mass="53873">MADGFTVRDAQPAAPDLRALNLHRRAPPSFPLHLFDERWGAWIRDAAEAASAPPDYVAGPLLAAASAVIGNARWAQAYPGWDEPPHLWVGCVGDSGGSKSPGADPVLKHIVPAIEREMQRDFPDRLREWQAAAEIAKARKEAWEADVKRAAKSGNPPPLPPRDMEAPPAPKAPALRSNDATIEVVSEHLAGGAPKGLLMVRDELAGHLLGMTAYNDGARAFWLESYGGRPYRVDRKKSPVPIIVPHLACAWWGGTQPARLQEIMEAADDGLLARFMWFWPDPLPFNLPARAPDMPFAVAALTRLHTLQMLATQEGPAPIMVPLAADALTDMRDLAREMQGRQKFAGGLMSSALGKARGLALRLSLIFEFLWWCADEGMRPPPAEISRRALAAAAEFVADYAMPMAERTYGDATAPKPERDAATLARWIVATKPREVHGRALQRDVRLPGLSDAESINAAAAVLIDDGWLLPRAAPEGAGRPRVAWVVNPALWEALP</sequence>
<dbReference type="Pfam" id="PF13148">
    <property type="entry name" value="DUF3987"/>
    <property type="match status" value="1"/>
</dbReference>
<feature type="region of interest" description="Disordered" evidence="1">
    <location>
        <begin position="146"/>
        <end position="174"/>
    </location>
</feature>
<name>A0A9X9XET3_9PROT</name>
<reference evidence="2" key="2">
    <citation type="journal article" date="2021" name="Syst. Appl. Microbiol.">
        <title>Roseomonas hellenica sp. nov., isolated from roots of wild-growing Alkanna tinctoria.</title>
        <authorList>
            <person name="Rat A."/>
            <person name="Naranjo H.D."/>
            <person name="Lebbe L."/>
            <person name="Cnockaert M."/>
            <person name="Krigas N."/>
            <person name="Grigoriadou K."/>
            <person name="Maloupa E."/>
            <person name="Willems A."/>
        </authorList>
    </citation>
    <scope>NUCLEOTIDE SEQUENCE</scope>
    <source>
        <strain evidence="2">LMG 31228</strain>
    </source>
</reference>
<dbReference type="AlphaFoldDB" id="A0A9X9XET3"/>
<dbReference type="EMBL" id="JAAEDL010000017">
    <property type="protein sequence ID" value="MBR0682219.1"/>
    <property type="molecule type" value="Genomic_DNA"/>
</dbReference>
<protein>
    <submittedName>
        <fullName evidence="2">DUF3987 domain-containing protein</fullName>
    </submittedName>
</protein>
<dbReference type="RefSeq" id="WP_211847755.1">
    <property type="nucleotide sequence ID" value="NZ_JAAEDL010000017.1"/>
</dbReference>
<evidence type="ECO:0000256" key="1">
    <source>
        <dbReference type="SAM" id="MobiDB-lite"/>
    </source>
</evidence>
<reference evidence="2" key="1">
    <citation type="submission" date="2020-01" db="EMBL/GenBank/DDBJ databases">
        <authorList>
            <person name="Rat A."/>
        </authorList>
    </citation>
    <scope>NUCLEOTIDE SEQUENCE</scope>
    <source>
        <strain evidence="2">LMG 31228</strain>
    </source>
</reference>
<gene>
    <name evidence="2" type="ORF">GXW74_17140</name>
</gene>
<dbReference type="Proteomes" id="UP001138709">
    <property type="component" value="Unassembled WGS sequence"/>
</dbReference>
<keyword evidence="3" id="KW-1185">Reference proteome</keyword>
<evidence type="ECO:0000313" key="2">
    <source>
        <dbReference type="EMBL" id="MBR0682219.1"/>
    </source>
</evidence>
<accession>A0A9X9XET3</accession>
<dbReference type="InterPro" id="IPR025048">
    <property type="entry name" value="DUF3987"/>
</dbReference>